<dbReference type="SMART" id="SM00868">
    <property type="entry name" value="zf-AD"/>
    <property type="match status" value="1"/>
</dbReference>
<evidence type="ECO:0000256" key="1">
    <source>
        <dbReference type="PROSITE-ProRule" id="PRU01263"/>
    </source>
</evidence>
<reference evidence="4 5" key="1">
    <citation type="journal article" date="2014" name="Nat. Commun.">
        <title>Molecular traces of alternative social organization in a termite genome.</title>
        <authorList>
            <person name="Terrapon N."/>
            <person name="Li C."/>
            <person name="Robertson H.M."/>
            <person name="Ji L."/>
            <person name="Meng X."/>
            <person name="Booth W."/>
            <person name="Chen Z."/>
            <person name="Childers C.P."/>
            <person name="Glastad K.M."/>
            <person name="Gokhale K."/>
            <person name="Gowin J."/>
            <person name="Gronenberg W."/>
            <person name="Hermansen R.A."/>
            <person name="Hu H."/>
            <person name="Hunt B.G."/>
            <person name="Huylmans A.K."/>
            <person name="Khalil S.M."/>
            <person name="Mitchell R.D."/>
            <person name="Munoz-Torres M.C."/>
            <person name="Mustard J.A."/>
            <person name="Pan H."/>
            <person name="Reese J.T."/>
            <person name="Scharf M.E."/>
            <person name="Sun F."/>
            <person name="Vogel H."/>
            <person name="Xiao J."/>
            <person name="Yang W."/>
            <person name="Yang Z."/>
            <person name="Yang Z."/>
            <person name="Zhou J."/>
            <person name="Zhu J."/>
            <person name="Brent C.S."/>
            <person name="Elsik C.G."/>
            <person name="Goodisman M.A."/>
            <person name="Liberles D.A."/>
            <person name="Roe R.M."/>
            <person name="Vargo E.L."/>
            <person name="Vilcinskas A."/>
            <person name="Wang J."/>
            <person name="Bornberg-Bauer E."/>
            <person name="Korb J."/>
            <person name="Zhang G."/>
            <person name="Liebig J."/>
        </authorList>
    </citation>
    <scope>NUCLEOTIDE SEQUENCE [LARGE SCALE GENOMIC DNA]</scope>
    <source>
        <tissue evidence="4">Whole organism</tissue>
    </source>
</reference>
<keyword evidence="1" id="KW-0862">Zinc</keyword>
<feature type="binding site" evidence="1">
    <location>
        <position position="46"/>
    </location>
    <ligand>
        <name>Zn(2+)</name>
        <dbReference type="ChEBI" id="CHEBI:29105"/>
    </ligand>
</feature>
<dbReference type="PANTHER" id="PTHR39942">
    <property type="entry name" value="BCDNA.LD26519-RELATED"/>
    <property type="match status" value="1"/>
</dbReference>
<feature type="region of interest" description="Disordered" evidence="2">
    <location>
        <begin position="120"/>
        <end position="176"/>
    </location>
</feature>
<evidence type="ECO:0000313" key="5">
    <source>
        <dbReference type="Proteomes" id="UP000027135"/>
    </source>
</evidence>
<dbReference type="PANTHER" id="PTHR39942:SF1">
    <property type="entry name" value="BCDNA.LD26519-RELATED"/>
    <property type="match status" value="1"/>
</dbReference>
<feature type="binding site" evidence="1">
    <location>
        <position position="49"/>
    </location>
    <ligand>
        <name>Zn(2+)</name>
        <dbReference type="ChEBI" id="CHEBI:29105"/>
    </ligand>
</feature>
<feature type="compositionally biased region" description="Polar residues" evidence="2">
    <location>
        <begin position="152"/>
        <end position="166"/>
    </location>
</feature>
<dbReference type="InParanoid" id="A0A067QVP1"/>
<feature type="domain" description="ZAD" evidence="3">
    <location>
        <begin position="44"/>
        <end position="119"/>
    </location>
</feature>
<evidence type="ECO:0000256" key="2">
    <source>
        <dbReference type="SAM" id="MobiDB-lite"/>
    </source>
</evidence>
<dbReference type="EMBL" id="KK852956">
    <property type="protein sequence ID" value="KDR13251.1"/>
    <property type="molecule type" value="Genomic_DNA"/>
</dbReference>
<dbReference type="eggNOG" id="ENOG502SR9V">
    <property type="taxonomic scope" value="Eukaryota"/>
</dbReference>
<feature type="binding site" evidence="1">
    <location>
        <position position="92"/>
    </location>
    <ligand>
        <name>Zn(2+)</name>
        <dbReference type="ChEBI" id="CHEBI:29105"/>
    </ligand>
</feature>
<keyword evidence="1" id="KW-0863">Zinc-finger</keyword>
<accession>A0A067QVP1</accession>
<feature type="compositionally biased region" description="Acidic residues" evidence="2">
    <location>
        <begin position="121"/>
        <end position="130"/>
    </location>
</feature>
<dbReference type="GO" id="GO:0005634">
    <property type="term" value="C:nucleus"/>
    <property type="evidence" value="ECO:0007669"/>
    <property type="project" value="InterPro"/>
</dbReference>
<gene>
    <name evidence="4" type="ORF">L798_12639</name>
</gene>
<dbReference type="Gene3D" id="3.40.1800.20">
    <property type="match status" value="1"/>
</dbReference>
<keyword evidence="1" id="KW-0479">Metal-binding</keyword>
<protein>
    <recommendedName>
        <fullName evidence="3">ZAD domain-containing protein</fullName>
    </recommendedName>
</protein>
<dbReference type="InterPro" id="IPR012934">
    <property type="entry name" value="Znf_AD"/>
</dbReference>
<organism evidence="4 5">
    <name type="scientific">Zootermopsis nevadensis</name>
    <name type="common">Dampwood termite</name>
    <dbReference type="NCBI Taxonomy" id="136037"/>
    <lineage>
        <taxon>Eukaryota</taxon>
        <taxon>Metazoa</taxon>
        <taxon>Ecdysozoa</taxon>
        <taxon>Arthropoda</taxon>
        <taxon>Hexapoda</taxon>
        <taxon>Insecta</taxon>
        <taxon>Pterygota</taxon>
        <taxon>Neoptera</taxon>
        <taxon>Polyneoptera</taxon>
        <taxon>Dictyoptera</taxon>
        <taxon>Blattodea</taxon>
        <taxon>Blattoidea</taxon>
        <taxon>Termitoidae</taxon>
        <taxon>Termopsidae</taxon>
        <taxon>Zootermopsis</taxon>
    </lineage>
</organism>
<proteinExistence type="predicted"/>
<evidence type="ECO:0000313" key="4">
    <source>
        <dbReference type="EMBL" id="KDR13251.1"/>
    </source>
</evidence>
<dbReference type="PROSITE" id="PS51915">
    <property type="entry name" value="ZAD"/>
    <property type="match status" value="1"/>
</dbReference>
<feature type="binding site" evidence="1">
    <location>
        <position position="95"/>
    </location>
    <ligand>
        <name>Zn(2+)</name>
        <dbReference type="ChEBI" id="CHEBI:29105"/>
    </ligand>
</feature>
<dbReference type="SUPFAM" id="SSF57716">
    <property type="entry name" value="Glucocorticoid receptor-like (DNA-binding domain)"/>
    <property type="match status" value="1"/>
</dbReference>
<keyword evidence="5" id="KW-1185">Reference proteome</keyword>
<evidence type="ECO:0000259" key="3">
    <source>
        <dbReference type="PROSITE" id="PS51915"/>
    </source>
</evidence>
<dbReference type="GO" id="GO:0008270">
    <property type="term" value="F:zinc ion binding"/>
    <property type="evidence" value="ECO:0007669"/>
    <property type="project" value="UniProtKB-UniRule"/>
</dbReference>
<dbReference type="Proteomes" id="UP000027135">
    <property type="component" value="Unassembled WGS sequence"/>
</dbReference>
<dbReference type="Pfam" id="PF07776">
    <property type="entry name" value="zf-AD"/>
    <property type="match status" value="1"/>
</dbReference>
<dbReference type="AlphaFoldDB" id="A0A067QVP1"/>
<name>A0A067QVP1_ZOONE</name>
<dbReference type="STRING" id="136037.A0A067QVP1"/>
<sequence length="225" mass="24543">MSGASENFELEAGSSGMMESSVMEGEEYYNPEGSEWSQKVDTGQLCRVCANANDYLIPIFDGEGLEHELGMKIEKHLPIKVTETDSLPQQMCYQCASTLIAWHDLVISCVEADKKLRELQVEDDDDDDGDDKGAEMFESPSLDAEMTDDAVQPSTSEVQSQVSKTPSPKKILLNKEKKPKLKMVLVKGHAAGTSGQKTSSKTQVAKALELAKSKDGSSQDSASER</sequence>